<proteinExistence type="predicted"/>
<evidence type="ECO:0000313" key="2">
    <source>
        <dbReference type="EMBL" id="SDY63309.1"/>
    </source>
</evidence>
<dbReference type="SMART" id="SM00331">
    <property type="entry name" value="PP2C_SIG"/>
    <property type="match status" value="1"/>
</dbReference>
<gene>
    <name evidence="2" type="ORF">SAMN05421684_0732</name>
</gene>
<dbReference type="EMBL" id="FNQB01000001">
    <property type="protein sequence ID" value="SDY63309.1"/>
    <property type="molecule type" value="Genomic_DNA"/>
</dbReference>
<dbReference type="AlphaFoldDB" id="A0A1H3LGM9"/>
<keyword evidence="3" id="KW-1185">Reference proteome</keyword>
<dbReference type="SUPFAM" id="SSF81606">
    <property type="entry name" value="PP2C-like"/>
    <property type="match status" value="1"/>
</dbReference>
<dbReference type="STRING" id="137265.SAMN05421684_0732"/>
<sequence length="235" mass="24364">MPRLILQAVTVTDVGPARPNNEDAAFAGRRLVVIADGVGGMPAGEMASEIVISTLGGLEDVDSIDPAAALEDAVARANAQIAAEGQGAGTTVTAGLLHGDQLGLLHVGDSRGYLLAAGATEMVRLTRDDTFVQLLVDRGSLTAEEARGHPRRSLITQAVQGETYRPATALLPVEAGDRLLLCSDGLSDYVEDVVIGRTLREIRDLDACAKELVALALAAGTYDNVTVVVADVLAV</sequence>
<evidence type="ECO:0000259" key="1">
    <source>
        <dbReference type="PROSITE" id="PS51746"/>
    </source>
</evidence>
<dbReference type="Gene3D" id="3.60.40.10">
    <property type="entry name" value="PPM-type phosphatase domain"/>
    <property type="match status" value="1"/>
</dbReference>
<dbReference type="CDD" id="cd00143">
    <property type="entry name" value="PP2Cc"/>
    <property type="match status" value="1"/>
</dbReference>
<evidence type="ECO:0000313" key="3">
    <source>
        <dbReference type="Proteomes" id="UP000199632"/>
    </source>
</evidence>
<feature type="domain" description="PPM-type phosphatase" evidence="1">
    <location>
        <begin position="8"/>
        <end position="232"/>
    </location>
</feature>
<dbReference type="Proteomes" id="UP000199632">
    <property type="component" value="Unassembled WGS sequence"/>
</dbReference>
<dbReference type="InterPro" id="IPR036457">
    <property type="entry name" value="PPM-type-like_dom_sf"/>
</dbReference>
<dbReference type="InterPro" id="IPR001932">
    <property type="entry name" value="PPM-type_phosphatase-like_dom"/>
</dbReference>
<dbReference type="SMART" id="SM00332">
    <property type="entry name" value="PP2Cc"/>
    <property type="match status" value="1"/>
</dbReference>
<dbReference type="OrthoDB" id="9801841at2"/>
<protein>
    <submittedName>
        <fullName evidence="2">Protein phosphatase</fullName>
    </submittedName>
</protein>
<organism evidence="2 3">
    <name type="scientific">Asanoa ishikariensis</name>
    <dbReference type="NCBI Taxonomy" id="137265"/>
    <lineage>
        <taxon>Bacteria</taxon>
        <taxon>Bacillati</taxon>
        <taxon>Actinomycetota</taxon>
        <taxon>Actinomycetes</taxon>
        <taxon>Micromonosporales</taxon>
        <taxon>Micromonosporaceae</taxon>
        <taxon>Asanoa</taxon>
    </lineage>
</organism>
<reference evidence="3" key="1">
    <citation type="submission" date="2016-10" db="EMBL/GenBank/DDBJ databases">
        <authorList>
            <person name="Varghese N."/>
            <person name="Submissions S."/>
        </authorList>
    </citation>
    <scope>NUCLEOTIDE SEQUENCE [LARGE SCALE GENOMIC DNA]</scope>
    <source>
        <strain evidence="3">DSM 44718</strain>
    </source>
</reference>
<name>A0A1H3LGM9_9ACTN</name>
<dbReference type="Pfam" id="PF13672">
    <property type="entry name" value="PP2C_2"/>
    <property type="match status" value="1"/>
</dbReference>
<dbReference type="PROSITE" id="PS51746">
    <property type="entry name" value="PPM_2"/>
    <property type="match status" value="1"/>
</dbReference>
<accession>A0A1H3LGM9</accession>